<organism evidence="1 2">
    <name type="scientific">Chaetomium tenue</name>
    <dbReference type="NCBI Taxonomy" id="1854479"/>
    <lineage>
        <taxon>Eukaryota</taxon>
        <taxon>Fungi</taxon>
        <taxon>Dikarya</taxon>
        <taxon>Ascomycota</taxon>
        <taxon>Pezizomycotina</taxon>
        <taxon>Sordariomycetes</taxon>
        <taxon>Sordariomycetidae</taxon>
        <taxon>Sordariales</taxon>
        <taxon>Chaetomiaceae</taxon>
        <taxon>Chaetomium</taxon>
    </lineage>
</organism>
<sequence>MGESYRDSAGLGSGYKAVGTGSSGGAEPGEEQHQQVEQVGPSSTGKPTLTKKKWILVAARMAWAAFNVCHVHVGLFPGACRHAQAGGRTDGQTNRQGVTEGEGGRDDGG</sequence>
<accession>A0ACB7PFV6</accession>
<evidence type="ECO:0000313" key="1">
    <source>
        <dbReference type="EMBL" id="KAH6640835.1"/>
    </source>
</evidence>
<protein>
    <submittedName>
        <fullName evidence="1">Uncharacterized protein</fullName>
    </submittedName>
</protein>
<reference evidence="1 2" key="1">
    <citation type="journal article" date="2021" name="Nat. Commun.">
        <title>Genetic determinants of endophytism in the Arabidopsis root mycobiome.</title>
        <authorList>
            <person name="Mesny F."/>
            <person name="Miyauchi S."/>
            <person name="Thiergart T."/>
            <person name="Pickel B."/>
            <person name="Atanasova L."/>
            <person name="Karlsson M."/>
            <person name="Huettel B."/>
            <person name="Barry K.W."/>
            <person name="Haridas S."/>
            <person name="Chen C."/>
            <person name="Bauer D."/>
            <person name="Andreopoulos W."/>
            <person name="Pangilinan J."/>
            <person name="LaButti K."/>
            <person name="Riley R."/>
            <person name="Lipzen A."/>
            <person name="Clum A."/>
            <person name="Drula E."/>
            <person name="Henrissat B."/>
            <person name="Kohler A."/>
            <person name="Grigoriev I.V."/>
            <person name="Martin F.M."/>
            <person name="Hacquard S."/>
        </authorList>
    </citation>
    <scope>NUCLEOTIDE SEQUENCE [LARGE SCALE GENOMIC DNA]</scope>
    <source>
        <strain evidence="1 2">MPI-SDFR-AT-0079</strain>
    </source>
</reference>
<keyword evidence="2" id="KW-1185">Reference proteome</keyword>
<name>A0ACB7PFV6_9PEZI</name>
<proteinExistence type="predicted"/>
<dbReference type="Proteomes" id="UP000724584">
    <property type="component" value="Unassembled WGS sequence"/>
</dbReference>
<comment type="caution">
    <text evidence="1">The sequence shown here is derived from an EMBL/GenBank/DDBJ whole genome shotgun (WGS) entry which is preliminary data.</text>
</comment>
<gene>
    <name evidence="1" type="ORF">F5144DRAFT_113453</name>
</gene>
<dbReference type="EMBL" id="JAGIZQ010000002">
    <property type="protein sequence ID" value="KAH6640835.1"/>
    <property type="molecule type" value="Genomic_DNA"/>
</dbReference>
<evidence type="ECO:0000313" key="2">
    <source>
        <dbReference type="Proteomes" id="UP000724584"/>
    </source>
</evidence>